<dbReference type="EMBL" id="AP023094">
    <property type="protein sequence ID" value="BCE48152.1"/>
    <property type="molecule type" value="Genomic_DNA"/>
</dbReference>
<accession>A0A809Z6F1</accession>
<gene>
    <name evidence="2" type="ORF">XF10B_44660</name>
    <name evidence="1" type="ORF">XF4B_45010</name>
</gene>
<evidence type="ECO:0000313" key="2">
    <source>
        <dbReference type="EMBL" id="BCE91668.1"/>
    </source>
</evidence>
<dbReference type="AlphaFoldDB" id="A0A809Z6F1"/>
<evidence type="ECO:0000313" key="1">
    <source>
        <dbReference type="EMBL" id="BCE48152.1"/>
    </source>
</evidence>
<reference evidence="1" key="2">
    <citation type="submission" date="2020-05" db="EMBL/GenBank/DDBJ databases">
        <title>Complete genome sequence of Bradyrhizobium diazoefficiens XF4 isolated from soybean nodule.</title>
        <authorList>
            <person name="Noda R."/>
            <person name="Kakizaki K."/>
            <person name="Minamisawa K."/>
        </authorList>
    </citation>
    <scope>NUCLEOTIDE SEQUENCE</scope>
    <source>
        <strain evidence="1">XF4</strain>
    </source>
</reference>
<sequence>MLIVTVELVPGGTGPRKTIGSLRIANASDLADVSDYAVFAMEAANPLAGTPARTAEATLQAHDRHQSVWMILEAVAKAVEGADWVDL</sequence>
<reference evidence="2" key="1">
    <citation type="submission" date="2020-05" db="EMBL/GenBank/DDBJ databases">
        <title>Complete genome sequence of Bradyrhizobium diazoefficiens XF10 isolated from soybean nodule.</title>
        <authorList>
            <person name="Noda R."/>
            <person name="Kakizaki K."/>
            <person name="Minamisawa K."/>
        </authorList>
    </citation>
    <scope>NUCLEOTIDE SEQUENCE</scope>
    <source>
        <strain evidence="2">XF10</strain>
    </source>
</reference>
<proteinExistence type="predicted"/>
<name>A0A809Z6F1_9BRAD</name>
<dbReference type="EMBL" id="AP023099">
    <property type="protein sequence ID" value="BCE91668.1"/>
    <property type="molecule type" value="Genomic_DNA"/>
</dbReference>
<protein>
    <submittedName>
        <fullName evidence="1">Uncharacterized protein</fullName>
    </submittedName>
</protein>
<organism evidence="1">
    <name type="scientific">Bradyrhizobium diazoefficiens</name>
    <dbReference type="NCBI Taxonomy" id="1355477"/>
    <lineage>
        <taxon>Bacteria</taxon>
        <taxon>Pseudomonadati</taxon>
        <taxon>Pseudomonadota</taxon>
        <taxon>Alphaproteobacteria</taxon>
        <taxon>Hyphomicrobiales</taxon>
        <taxon>Nitrobacteraceae</taxon>
        <taxon>Bradyrhizobium</taxon>
    </lineage>
</organism>